<proteinExistence type="predicted"/>
<evidence type="ECO:0000259" key="3">
    <source>
        <dbReference type="Pfam" id="PF22990"/>
    </source>
</evidence>
<dbReference type="AlphaFoldDB" id="A0ABD0TR37"/>
<feature type="domain" description="Phosphatidylserine Lipase ABHD16 N-terminal" evidence="3">
    <location>
        <begin position="4"/>
        <end position="130"/>
    </location>
</feature>
<dbReference type="InterPro" id="IPR029058">
    <property type="entry name" value="AB_hydrolase_fold"/>
</dbReference>
<dbReference type="EMBL" id="JBEDNZ010000001">
    <property type="protein sequence ID" value="KAL0851818.1"/>
    <property type="molecule type" value="Genomic_DNA"/>
</dbReference>
<accession>A0ABD0TR37</accession>
<comment type="caution">
    <text evidence="4">The sequence shown here is derived from an EMBL/GenBank/DDBJ whole genome shotgun (WGS) entry which is preliminary data.</text>
</comment>
<name>A0ABD0TR37_LOXSC</name>
<dbReference type="SUPFAM" id="SSF53474">
    <property type="entry name" value="alpha/beta-Hydrolases"/>
    <property type="match status" value="1"/>
</dbReference>
<keyword evidence="1" id="KW-0472">Membrane</keyword>
<protein>
    <submittedName>
        <fullName evidence="4">Uncharacterized protein</fullName>
    </submittedName>
</protein>
<feature type="transmembrane region" description="Helical" evidence="1">
    <location>
        <begin position="38"/>
        <end position="61"/>
    </location>
</feature>
<evidence type="ECO:0000313" key="6">
    <source>
        <dbReference type="Proteomes" id="UP001549920"/>
    </source>
</evidence>
<dbReference type="Proteomes" id="UP001549921">
    <property type="component" value="Unassembled WGS sequence"/>
</dbReference>
<keyword evidence="1" id="KW-1133">Transmembrane helix</keyword>
<feature type="domain" description="AB hydrolase-1" evidence="2">
    <location>
        <begin position="245"/>
        <end position="408"/>
    </location>
</feature>
<dbReference type="Pfam" id="PF00561">
    <property type="entry name" value="Abhydrolase_1"/>
    <property type="match status" value="1"/>
</dbReference>
<reference evidence="6 7" key="1">
    <citation type="submission" date="2024-06" db="EMBL/GenBank/DDBJ databases">
        <title>A chromosome-level genome assembly of beet webworm, Loxostege sticticalis.</title>
        <authorList>
            <person name="Zhang Y."/>
        </authorList>
    </citation>
    <scope>NUCLEOTIDE SEQUENCE [LARGE SCALE GENOMIC DNA]</scope>
    <source>
        <strain evidence="5">AQ026</strain>
        <strain evidence="4">AQ028</strain>
        <tissue evidence="4">Male pupae</tissue>
        <tissue evidence="5">Whole body</tissue>
    </source>
</reference>
<evidence type="ECO:0000313" key="5">
    <source>
        <dbReference type="EMBL" id="KAL0902192.1"/>
    </source>
</evidence>
<keyword evidence="1" id="KW-0812">Transmembrane</keyword>
<dbReference type="PANTHER" id="PTHR12277">
    <property type="entry name" value="ALPHA/BETA HYDROLASE DOMAIN-CONTAINING PROTEIN"/>
    <property type="match status" value="1"/>
</dbReference>
<dbReference type="EMBL" id="JBEDNZ010000001">
    <property type="protein sequence ID" value="KAL0851819.1"/>
    <property type="molecule type" value="Genomic_DNA"/>
</dbReference>
<dbReference type="EMBL" id="JBEUOH010000001">
    <property type="protein sequence ID" value="KAL0902192.1"/>
    <property type="molecule type" value="Genomic_DNA"/>
</dbReference>
<dbReference type="InterPro" id="IPR054518">
    <property type="entry name" value="ABHD16_N"/>
</dbReference>
<keyword evidence="6" id="KW-1185">Reference proteome</keyword>
<dbReference type="Gene3D" id="3.40.50.1820">
    <property type="entry name" value="alpha/beta hydrolase"/>
    <property type="match status" value="1"/>
</dbReference>
<feature type="transmembrane region" description="Helical" evidence="1">
    <location>
        <begin position="73"/>
        <end position="91"/>
    </location>
</feature>
<organism evidence="4 7">
    <name type="scientific">Loxostege sticticalis</name>
    <name type="common">Beet webworm moth</name>
    <dbReference type="NCBI Taxonomy" id="481309"/>
    <lineage>
        <taxon>Eukaryota</taxon>
        <taxon>Metazoa</taxon>
        <taxon>Ecdysozoa</taxon>
        <taxon>Arthropoda</taxon>
        <taxon>Hexapoda</taxon>
        <taxon>Insecta</taxon>
        <taxon>Pterygota</taxon>
        <taxon>Neoptera</taxon>
        <taxon>Endopterygota</taxon>
        <taxon>Lepidoptera</taxon>
        <taxon>Glossata</taxon>
        <taxon>Ditrysia</taxon>
        <taxon>Pyraloidea</taxon>
        <taxon>Crambidae</taxon>
        <taxon>Pyraustinae</taxon>
        <taxon>Loxostege</taxon>
    </lineage>
</organism>
<dbReference type="Proteomes" id="UP001549920">
    <property type="component" value="Unassembled WGS sequence"/>
</dbReference>
<gene>
    <name evidence="5" type="ORF">ABMA27_000121</name>
    <name evidence="4" type="ORF">ABMA28_000124</name>
</gene>
<sequence length="495" mass="56071">MSLAWKCMFTPRLYKIYRDGPKDSQYQPQGLERWTDKFISTANTLFGIGLYTSPFICMYVWRRGFFSSDEAKFLVQCFGGISCLLIISLALRGMGRAMNPKYVAFVNALNHPQSQDRKAMLEGIRKYDFEFHAWPVTFSVPQTANTAWLDNPFNRCANPELAPYKRVLVQSLAYLATHVFGLRLIYPGSVGLINHVLWTPIFQGRAHLVESFDGKRAKIRTADGNHIDTMFVDNRSHAVKGRWLVVCCEGNSGFYEVGIMTTPAKAGYSVLGWNHPGFAGSTGQPYPSQEHNAIDAVIQYAISELGFQPDDIVMYGWSIGGYTATWAAVNYPVKGLILDATFDDLLPLAEHQMPASWSLLVKEVVRSHVDLNIAELLVQYHGPVQLVRRTEDEIICLRQGHLATNRGNNLLVRLIESRYRTMHSNTRDSLRRLVVLNDSQRAAINYTTVNEYEQRAIRLIGTYMRDLKSTHCAPISEQQFESIIEIVLNMPRQAA</sequence>
<dbReference type="Pfam" id="PF22990">
    <property type="entry name" value="ABHD16_N"/>
    <property type="match status" value="1"/>
</dbReference>
<evidence type="ECO:0000256" key="1">
    <source>
        <dbReference type="SAM" id="Phobius"/>
    </source>
</evidence>
<evidence type="ECO:0000259" key="2">
    <source>
        <dbReference type="Pfam" id="PF00561"/>
    </source>
</evidence>
<dbReference type="InterPro" id="IPR000073">
    <property type="entry name" value="AB_hydrolase_1"/>
</dbReference>
<evidence type="ECO:0000313" key="7">
    <source>
        <dbReference type="Proteomes" id="UP001549921"/>
    </source>
</evidence>
<dbReference type="PANTHER" id="PTHR12277:SF72">
    <property type="entry name" value="BAT5L PROTEIN"/>
    <property type="match status" value="1"/>
</dbReference>
<evidence type="ECO:0000313" key="4">
    <source>
        <dbReference type="EMBL" id="KAL0851818.1"/>
    </source>
</evidence>